<dbReference type="AlphaFoldDB" id="A0AAV1XR84"/>
<accession>A0AAV1XR84</accession>
<evidence type="ECO:0000313" key="2">
    <source>
        <dbReference type="Proteomes" id="UP001497480"/>
    </source>
</evidence>
<sequence>MSISIWENAASCAIFFIFQTIMGSAPAQQKKMSCYDHVQARRAEKGPLYAFFFAFCCCFCCYQTCECCSEPECNYCCCH</sequence>
<dbReference type="PANTHER" id="PTHR35470:SF6">
    <property type="entry name" value="PROTEIN CYSTEINE-RICH TRANSMEMBRANE MODULE 2"/>
    <property type="match status" value="1"/>
</dbReference>
<proteinExistence type="predicted"/>
<dbReference type="EMBL" id="CAXHTB010000017">
    <property type="protein sequence ID" value="CAL0324141.1"/>
    <property type="molecule type" value="Genomic_DNA"/>
</dbReference>
<keyword evidence="2" id="KW-1185">Reference proteome</keyword>
<comment type="caution">
    <text evidence="1">The sequence shown here is derived from an EMBL/GenBank/DDBJ whole genome shotgun (WGS) entry which is preliminary data.</text>
</comment>
<gene>
    <name evidence="1" type="ORF">LLUT_LOCUS25201</name>
</gene>
<dbReference type="InterPro" id="IPR051671">
    <property type="entry name" value="CYSTM1_HM_Tolerance"/>
</dbReference>
<evidence type="ECO:0008006" key="3">
    <source>
        <dbReference type="Google" id="ProtNLM"/>
    </source>
</evidence>
<name>A0AAV1XR84_LUPLU</name>
<protein>
    <recommendedName>
        <fullName evidence="3">Cysteine-rich transmembrane CYSTM domain-containing protein</fullName>
    </recommendedName>
</protein>
<organism evidence="1 2">
    <name type="scientific">Lupinus luteus</name>
    <name type="common">European yellow lupine</name>
    <dbReference type="NCBI Taxonomy" id="3873"/>
    <lineage>
        <taxon>Eukaryota</taxon>
        <taxon>Viridiplantae</taxon>
        <taxon>Streptophyta</taxon>
        <taxon>Embryophyta</taxon>
        <taxon>Tracheophyta</taxon>
        <taxon>Spermatophyta</taxon>
        <taxon>Magnoliopsida</taxon>
        <taxon>eudicotyledons</taxon>
        <taxon>Gunneridae</taxon>
        <taxon>Pentapetalae</taxon>
        <taxon>rosids</taxon>
        <taxon>fabids</taxon>
        <taxon>Fabales</taxon>
        <taxon>Fabaceae</taxon>
        <taxon>Papilionoideae</taxon>
        <taxon>50 kb inversion clade</taxon>
        <taxon>genistoids sensu lato</taxon>
        <taxon>core genistoids</taxon>
        <taxon>Genisteae</taxon>
        <taxon>Lupinus</taxon>
    </lineage>
</organism>
<dbReference type="Proteomes" id="UP001497480">
    <property type="component" value="Unassembled WGS sequence"/>
</dbReference>
<reference evidence="1 2" key="1">
    <citation type="submission" date="2024-03" db="EMBL/GenBank/DDBJ databases">
        <authorList>
            <person name="Martinez-Hernandez J."/>
        </authorList>
    </citation>
    <scope>NUCLEOTIDE SEQUENCE [LARGE SCALE GENOMIC DNA]</scope>
</reference>
<evidence type="ECO:0000313" key="1">
    <source>
        <dbReference type="EMBL" id="CAL0324141.1"/>
    </source>
</evidence>
<dbReference type="PANTHER" id="PTHR35470">
    <property type="entry name" value="CADMIUM TOLERANT 3"/>
    <property type="match status" value="1"/>
</dbReference>